<organism evidence="3 4">
    <name type="scientific">Aspergillus nanangensis</name>
    <dbReference type="NCBI Taxonomy" id="2582783"/>
    <lineage>
        <taxon>Eukaryota</taxon>
        <taxon>Fungi</taxon>
        <taxon>Dikarya</taxon>
        <taxon>Ascomycota</taxon>
        <taxon>Pezizomycotina</taxon>
        <taxon>Eurotiomycetes</taxon>
        <taxon>Eurotiomycetidae</taxon>
        <taxon>Eurotiales</taxon>
        <taxon>Aspergillaceae</taxon>
        <taxon>Aspergillus</taxon>
        <taxon>Aspergillus subgen. Circumdati</taxon>
    </lineage>
</organism>
<feature type="transmembrane region" description="Helical" evidence="2">
    <location>
        <begin position="295"/>
        <end position="315"/>
    </location>
</feature>
<feature type="region of interest" description="Disordered" evidence="1">
    <location>
        <begin position="167"/>
        <end position="197"/>
    </location>
</feature>
<keyword evidence="2" id="KW-0472">Membrane</keyword>
<dbReference type="PANTHER" id="PTHR38694">
    <property type="entry name" value="CONSERVED EXPRESSED PROTEIN"/>
    <property type="match status" value="1"/>
</dbReference>
<name>A0AAD4CYP5_ASPNN</name>
<dbReference type="EMBL" id="VCAU01000005">
    <property type="protein sequence ID" value="KAF9894152.1"/>
    <property type="molecule type" value="Genomic_DNA"/>
</dbReference>
<keyword evidence="2" id="KW-0812">Transmembrane</keyword>
<reference evidence="3" key="1">
    <citation type="journal article" date="2019" name="Beilstein J. Org. Chem.">
        <title>Nanangenines: drimane sesquiterpenoids as the dominant metabolite cohort of a novel Australian fungus, Aspergillus nanangensis.</title>
        <authorList>
            <person name="Lacey H.J."/>
            <person name="Gilchrist C.L.M."/>
            <person name="Crombie A."/>
            <person name="Kalaitzis J.A."/>
            <person name="Vuong D."/>
            <person name="Rutledge P.J."/>
            <person name="Turner P."/>
            <person name="Pitt J.I."/>
            <person name="Lacey E."/>
            <person name="Chooi Y.H."/>
            <person name="Piggott A.M."/>
        </authorList>
    </citation>
    <scope>NUCLEOTIDE SEQUENCE</scope>
    <source>
        <strain evidence="3">MST-FP2251</strain>
    </source>
</reference>
<proteinExistence type="predicted"/>
<feature type="transmembrane region" description="Helical" evidence="2">
    <location>
        <begin position="130"/>
        <end position="151"/>
    </location>
</feature>
<accession>A0AAD4CYP5</accession>
<dbReference type="InterPro" id="IPR021709">
    <property type="entry name" value="DUF3292"/>
</dbReference>
<evidence type="ECO:0000256" key="2">
    <source>
        <dbReference type="SAM" id="Phobius"/>
    </source>
</evidence>
<reference evidence="3" key="2">
    <citation type="submission" date="2020-02" db="EMBL/GenBank/DDBJ databases">
        <authorList>
            <person name="Gilchrist C.L.M."/>
            <person name="Chooi Y.-H."/>
        </authorList>
    </citation>
    <scope>NUCLEOTIDE SEQUENCE</scope>
    <source>
        <strain evidence="3">MST-FP2251</strain>
    </source>
</reference>
<evidence type="ECO:0000256" key="1">
    <source>
        <dbReference type="SAM" id="MobiDB-lite"/>
    </source>
</evidence>
<feature type="compositionally biased region" description="Basic and acidic residues" evidence="1">
    <location>
        <begin position="406"/>
        <end position="417"/>
    </location>
</feature>
<evidence type="ECO:0000313" key="3">
    <source>
        <dbReference type="EMBL" id="KAF9894152.1"/>
    </source>
</evidence>
<feature type="compositionally biased region" description="Basic and acidic residues" evidence="1">
    <location>
        <begin position="8"/>
        <end position="18"/>
    </location>
</feature>
<dbReference type="PANTHER" id="PTHR38694:SF2">
    <property type="match status" value="1"/>
</dbReference>
<sequence length="612" mass="68694">MHLRRERAKSEASNRTPDEPEVPPTAKDGASGKSPEPSTHSDLSAEDIWMLLRRFNKEVYHVKSVRYALPHELDLNRANEDHFSPEKLRTTLEWFYTSVVISLAGLWLHISQLRSWKNPRRTATFCTVYFVAWFWNILVFVYLSAAIVMILSPSFQALILPPEAAAEEHTDDKNNTGPHRDSLTGAPEAHKGEAAEHEASNLVRDIAEAAMEAARSEYEDESGGEEKMEADLEADLPGSPIDLDDATQQPMIQKVSQGLTQLVRVVGDITETYERFCNLLSPTPPFYVWGPRLRFVLILGVVATISLVVSNYWLMKIGGFLLGLTIFGDPLFKRSIAMLDRSFPHWKEEMDVNEYAPLDFCNLLLTVDVRTLLKGVPTNAQLTLTLLRMGEMSSSPLSPPPGANEDDPRQLARRENKSKGIPPAEALMLNASGLPFPGLIKFVRVTIGIGIELRLALHRAVGIAGMPHPQHLIGMLRRRGWVSTPTGPLKFRAQFDHKRGTAVIDSSQEPPILYFTTHQPARVQDLRMSSHHKGSILFQIAIPDIKELQKTEQLGWKQKLILEMTGGVKHSVDGLSIQGKDPDQSFHLMSMKERDQLFNRLVAMGAQFWEAR</sequence>
<feature type="region of interest" description="Disordered" evidence="1">
    <location>
        <begin position="392"/>
        <end position="417"/>
    </location>
</feature>
<feature type="region of interest" description="Disordered" evidence="1">
    <location>
        <begin position="1"/>
        <end position="41"/>
    </location>
</feature>
<dbReference type="AlphaFoldDB" id="A0AAD4CYP5"/>
<dbReference type="Pfam" id="PF11696">
    <property type="entry name" value="DUF3292"/>
    <property type="match status" value="2"/>
</dbReference>
<comment type="caution">
    <text evidence="3">The sequence shown here is derived from an EMBL/GenBank/DDBJ whole genome shotgun (WGS) entry which is preliminary data.</text>
</comment>
<feature type="transmembrane region" description="Helical" evidence="2">
    <location>
        <begin position="94"/>
        <end position="110"/>
    </location>
</feature>
<keyword evidence="2" id="KW-1133">Transmembrane helix</keyword>
<protein>
    <submittedName>
        <fullName evidence="3">Uncharacterized protein</fullName>
    </submittedName>
</protein>
<keyword evidence="4" id="KW-1185">Reference proteome</keyword>
<evidence type="ECO:0000313" key="4">
    <source>
        <dbReference type="Proteomes" id="UP001194746"/>
    </source>
</evidence>
<gene>
    <name evidence="3" type="ORF">FE257_009125</name>
</gene>
<dbReference type="Proteomes" id="UP001194746">
    <property type="component" value="Unassembled WGS sequence"/>
</dbReference>